<dbReference type="SUPFAM" id="SSF53328">
    <property type="entry name" value="Formyltransferase"/>
    <property type="match status" value="1"/>
</dbReference>
<dbReference type="GO" id="GO:0005829">
    <property type="term" value="C:cytosol"/>
    <property type="evidence" value="ECO:0007669"/>
    <property type="project" value="TreeGrafter"/>
</dbReference>
<sequence>MNDMTREKVLLCIDNVAGLAVLKYLAGRPSVEVVGAIVHPQANATHLDEIVEVCARNGIAPIDILEARARFDELIAPLAPDFIVSIYFDYILDDRFIELPAKDSINLHPGYLPYNKGFYYYAWAVLDGTPAGVSIHRIVSAVDAGPIISQKRVLIDGTDTGDVIYDKHMDASVELFRTTWPSIESGTYQLFRQRHKGTRKKITETNEAMEIDPNATYVARELIDLLRVFCFRGSGGCVMKIDGKKYSIGIEFSELADNVNQIRGKRDNYLVG</sequence>
<dbReference type="InterPro" id="IPR002376">
    <property type="entry name" value="Formyl_transf_N"/>
</dbReference>
<dbReference type="RefSeq" id="WP_004521518.1">
    <property type="nucleotide sequence ID" value="NZ_CM000832.1"/>
</dbReference>
<reference evidence="2" key="1">
    <citation type="submission" date="2009-05" db="EMBL/GenBank/DDBJ databases">
        <authorList>
            <person name="Harkins D.M."/>
            <person name="DeShazer D."/>
            <person name="Woods D.E."/>
            <person name="Brinkac L.M."/>
            <person name="Brown K.A."/>
            <person name="Hung G.C."/>
            <person name="Tuanyok A."/>
            <person name="Zhang B."/>
            <person name="Nierman W.C."/>
        </authorList>
    </citation>
    <scope>NUCLEOTIDE SEQUENCE [LARGE SCALE GENOMIC DNA]</scope>
    <source>
        <strain evidence="2">1710a</strain>
    </source>
</reference>
<proteinExistence type="predicted"/>
<dbReference type="Gene3D" id="3.40.50.12230">
    <property type="match status" value="1"/>
</dbReference>
<feature type="domain" description="Formyl transferase N-terminal" evidence="1">
    <location>
        <begin position="66"/>
        <end position="176"/>
    </location>
</feature>
<name>A0A0E1W6Q8_BURPE</name>
<organism evidence="2">
    <name type="scientific">Burkholderia pseudomallei 1710a</name>
    <dbReference type="NCBI Taxonomy" id="320371"/>
    <lineage>
        <taxon>Bacteria</taxon>
        <taxon>Pseudomonadati</taxon>
        <taxon>Pseudomonadota</taxon>
        <taxon>Betaproteobacteria</taxon>
        <taxon>Burkholderiales</taxon>
        <taxon>Burkholderiaceae</taxon>
        <taxon>Burkholderia</taxon>
        <taxon>pseudomallei group</taxon>
    </lineage>
</organism>
<dbReference type="GeneID" id="93060289"/>
<keyword evidence="2" id="KW-0808">Transferase</keyword>
<evidence type="ECO:0000313" key="2">
    <source>
        <dbReference type="EMBL" id="EET08114.1"/>
    </source>
</evidence>
<dbReference type="CDD" id="cd08369">
    <property type="entry name" value="FMT_core"/>
    <property type="match status" value="1"/>
</dbReference>
<dbReference type="HOGENOM" id="CLU_033347_2_4_4"/>
<evidence type="ECO:0000259" key="1">
    <source>
        <dbReference type="Pfam" id="PF00551"/>
    </source>
</evidence>
<dbReference type="Pfam" id="PF00551">
    <property type="entry name" value="Formyl_trans_N"/>
    <property type="match status" value="1"/>
</dbReference>
<dbReference type="GO" id="GO:0004479">
    <property type="term" value="F:methionyl-tRNA formyltransferase activity"/>
    <property type="evidence" value="ECO:0007669"/>
    <property type="project" value="TreeGrafter"/>
</dbReference>
<accession>A0A0E1W6Q8</accession>
<dbReference type="PANTHER" id="PTHR11138:SF5">
    <property type="entry name" value="METHIONYL-TRNA FORMYLTRANSFERASE, MITOCHONDRIAL"/>
    <property type="match status" value="1"/>
</dbReference>
<dbReference type="PANTHER" id="PTHR11138">
    <property type="entry name" value="METHIONYL-TRNA FORMYLTRANSFERASE"/>
    <property type="match status" value="1"/>
</dbReference>
<gene>
    <name evidence="2" type="ORF">BURPS1710A_2462</name>
</gene>
<dbReference type="InterPro" id="IPR036477">
    <property type="entry name" value="Formyl_transf_N_sf"/>
</dbReference>
<dbReference type="EMBL" id="CM000832">
    <property type="protein sequence ID" value="EET08114.1"/>
    <property type="molecule type" value="Genomic_DNA"/>
</dbReference>
<dbReference type="Proteomes" id="UP000001812">
    <property type="component" value="Chromosome I"/>
</dbReference>
<protein>
    <submittedName>
        <fullName evidence="2">Putative formyltransferase</fullName>
    </submittedName>
</protein>
<dbReference type="AlphaFoldDB" id="A0A0E1W6Q8"/>